<dbReference type="Gene3D" id="3.30.160.60">
    <property type="entry name" value="Classic Zinc Finger"/>
    <property type="match status" value="3"/>
</dbReference>
<dbReference type="InterPro" id="IPR049401">
    <property type="entry name" value="DZF_dom_N"/>
</dbReference>
<dbReference type="Pfam" id="PF12874">
    <property type="entry name" value="zf-met"/>
    <property type="match status" value="3"/>
</dbReference>
<feature type="compositionally biased region" description="Basic and acidic residues" evidence="1">
    <location>
        <begin position="804"/>
        <end position="833"/>
    </location>
</feature>
<dbReference type="Proteomes" id="UP000887566">
    <property type="component" value="Unplaced"/>
</dbReference>
<evidence type="ECO:0000313" key="4">
    <source>
        <dbReference type="WBParaSite" id="PSAMB.scaffold73size86561.g1503.t1"/>
    </source>
</evidence>
<dbReference type="PROSITE" id="PS00028">
    <property type="entry name" value="ZINC_FINGER_C2H2_1"/>
    <property type="match status" value="2"/>
</dbReference>
<dbReference type="GO" id="GO:0003725">
    <property type="term" value="F:double-stranded RNA binding"/>
    <property type="evidence" value="ECO:0007669"/>
    <property type="project" value="TreeGrafter"/>
</dbReference>
<feature type="region of interest" description="Disordered" evidence="1">
    <location>
        <begin position="76"/>
        <end position="115"/>
    </location>
</feature>
<reference evidence="4" key="1">
    <citation type="submission" date="2022-11" db="UniProtKB">
        <authorList>
            <consortium name="WormBaseParasite"/>
        </authorList>
    </citation>
    <scope>IDENTIFICATION</scope>
</reference>
<organism evidence="3 4">
    <name type="scientific">Plectus sambesii</name>
    <dbReference type="NCBI Taxonomy" id="2011161"/>
    <lineage>
        <taxon>Eukaryota</taxon>
        <taxon>Metazoa</taxon>
        <taxon>Ecdysozoa</taxon>
        <taxon>Nematoda</taxon>
        <taxon>Chromadorea</taxon>
        <taxon>Plectida</taxon>
        <taxon>Plectina</taxon>
        <taxon>Plectoidea</taxon>
        <taxon>Plectidae</taxon>
        <taxon>Plectus</taxon>
    </lineage>
</organism>
<dbReference type="InterPro" id="IPR043519">
    <property type="entry name" value="NT_sf"/>
</dbReference>
<feature type="domain" description="DZF" evidence="2">
    <location>
        <begin position="470"/>
        <end position="834"/>
    </location>
</feature>
<feature type="region of interest" description="Disordered" evidence="1">
    <location>
        <begin position="533"/>
        <end position="553"/>
    </location>
</feature>
<dbReference type="PANTHER" id="PTHR45762:SF3">
    <property type="entry name" value="ZINC-FINGER PROTEIN AT 72D, ISOFORM B"/>
    <property type="match status" value="1"/>
</dbReference>
<dbReference type="Pfam" id="PF07528">
    <property type="entry name" value="DZF_N"/>
    <property type="match status" value="1"/>
</dbReference>
<accession>A0A914XB81</accession>
<dbReference type="Pfam" id="PF20965">
    <property type="entry name" value="DZF_C"/>
    <property type="match status" value="1"/>
</dbReference>
<dbReference type="WBParaSite" id="PSAMB.scaffold73size86561.g1503.t1">
    <property type="protein sequence ID" value="PSAMB.scaffold73size86561.g1503.t1"/>
    <property type="gene ID" value="PSAMB.scaffold73size86561.g1503"/>
</dbReference>
<dbReference type="FunFam" id="3.30.160.60:FF:002080">
    <property type="entry name" value="Zinc finger RNA-binding protein"/>
    <property type="match status" value="1"/>
</dbReference>
<evidence type="ECO:0000259" key="2">
    <source>
        <dbReference type="PROSITE" id="PS51703"/>
    </source>
</evidence>
<dbReference type="GO" id="GO:0003727">
    <property type="term" value="F:single-stranded RNA binding"/>
    <property type="evidence" value="ECO:0007669"/>
    <property type="project" value="TreeGrafter"/>
</dbReference>
<evidence type="ECO:0000313" key="3">
    <source>
        <dbReference type="Proteomes" id="UP000887566"/>
    </source>
</evidence>
<dbReference type="GO" id="GO:0008270">
    <property type="term" value="F:zinc ion binding"/>
    <property type="evidence" value="ECO:0007669"/>
    <property type="project" value="InterPro"/>
</dbReference>
<evidence type="ECO:0000256" key="1">
    <source>
        <dbReference type="SAM" id="MobiDB-lite"/>
    </source>
</evidence>
<dbReference type="SMART" id="SM00451">
    <property type="entry name" value="ZnF_U1"/>
    <property type="match status" value="3"/>
</dbReference>
<dbReference type="PROSITE" id="PS51703">
    <property type="entry name" value="DZF"/>
    <property type="match status" value="1"/>
</dbReference>
<dbReference type="Gene3D" id="3.30.460.10">
    <property type="entry name" value="Beta Polymerase, domain 2"/>
    <property type="match status" value="1"/>
</dbReference>
<dbReference type="InterPro" id="IPR036236">
    <property type="entry name" value="Znf_C2H2_sf"/>
</dbReference>
<dbReference type="SUPFAM" id="SSF57667">
    <property type="entry name" value="beta-beta-alpha zinc fingers"/>
    <property type="match status" value="3"/>
</dbReference>
<name>A0A914XB81_9BILA</name>
<dbReference type="InterPro" id="IPR049402">
    <property type="entry name" value="DZF_dom_C"/>
</dbReference>
<dbReference type="PANTHER" id="PTHR45762">
    <property type="entry name" value="ZINC FINGER RNA-BINDING PROTEIN"/>
    <property type="match status" value="1"/>
</dbReference>
<dbReference type="Gene3D" id="1.10.1410.40">
    <property type="match status" value="1"/>
</dbReference>
<feature type="region of interest" description="Disordered" evidence="1">
    <location>
        <begin position="804"/>
        <end position="851"/>
    </location>
</feature>
<dbReference type="GO" id="GO:0071011">
    <property type="term" value="C:precatalytic spliceosome"/>
    <property type="evidence" value="ECO:0007669"/>
    <property type="project" value="TreeGrafter"/>
</dbReference>
<dbReference type="InterPro" id="IPR003604">
    <property type="entry name" value="Matrin/U1-like-C_Znf_C2H2"/>
</dbReference>
<protein>
    <submittedName>
        <fullName evidence="4">DZF domain-containing protein</fullName>
    </submittedName>
</protein>
<dbReference type="InterPro" id="IPR006561">
    <property type="entry name" value="DZF_dom"/>
</dbReference>
<dbReference type="SMART" id="SM00572">
    <property type="entry name" value="DZF"/>
    <property type="match status" value="1"/>
</dbReference>
<sequence>MYGGFTPGGTHYSTGAYGAPPTGAYNAAAVSNAYAAGAVAATPYFSTPGYASAYQTQSAASGTPTTPFTSRVDTFQSPNASLRSGNNSYTTGVTRGASNSGMPRMPSSNTGSPVRTNVTVTNLSTGGTGGTSTYTGYDAAVYAAATSYLQSKATGGSGTWLGLRKSGGAGGTRGSFPNKSRGGFGGSGGGGGAQQQLHYCEVCKISCAGPQTYREHLEGQRHKKKEALLKGNAQQPLAKSKVSFRCDLCQVTCTGQDTYNAHVRGQKHLKTLKLHQTLGKPIPSNEPTMIAPSQPPPMPGGAANAGGKKVIGVPQMSFVGGQKLTTTATGQQIEASSDTAANEAMQAALLAEQNVQPVGDDYVEPIKDHTGKLVQYFCKLCDCKFNDLNAKDMHLKGRRHRLQFKKKVNPDLEVEMKPNTMTLRMRRATDERQRKDLMRMRQQELWSMRAMYNNQMAPTPLFGANAGMPKPLFGGPHDGRHGQRGESNDDRHVMAKHVAVYPTEDQLNSVQKLVIDTEKALKAVSDHYAELEKAAGGGEAKPTPIEEDTTTSSTDGVAALKLDEDKPKAASDERLLKGVMRVGLLAKGLLLRGDTTVNLVLVTEEQYEVNMKPEESCLVVKSKTEPAIECFVTLTSVLMREVVAEGDATTTRDTGTLLPAHFCLQALAELRHAKWFQARCSNLQSCLVTLRIMRDICQRIPTWGPLSIWATELLIEKVLTSCGMPLSPGDALRRVFEAVAAGVLLPNGPGLLDPCEKDVMDALTGLTPQQREDITSSAQHALRLIAFNQLYKILAIDRLPDRRVERKRPRDSNGSADEGRLVNGTKKDKKEENGVESAADGATQAAPLATV</sequence>
<dbReference type="InterPro" id="IPR013087">
    <property type="entry name" value="Znf_C2H2_type"/>
</dbReference>
<dbReference type="FunFam" id="1.10.1410.40:FF:000001">
    <property type="entry name" value="interleukin enhancer-binding factor 3 isoform X1"/>
    <property type="match status" value="1"/>
</dbReference>
<dbReference type="AlphaFoldDB" id="A0A914XB81"/>
<keyword evidence="3" id="KW-1185">Reference proteome</keyword>
<proteinExistence type="predicted"/>
<dbReference type="SMART" id="SM00355">
    <property type="entry name" value="ZnF_C2H2"/>
    <property type="match status" value="3"/>
</dbReference>